<gene>
    <name evidence="3" type="ORF">HMF7854_01785</name>
</gene>
<keyword evidence="1" id="KW-0472">Membrane</keyword>
<reference evidence="3 4" key="1">
    <citation type="submission" date="2018-12" db="EMBL/GenBank/DDBJ databases">
        <title>Sphingomonas sp. HMF7854 Genome sequencing and assembly.</title>
        <authorList>
            <person name="Cha I."/>
            <person name="Kang H."/>
            <person name="Kim H."/>
            <person name="Kang J."/>
            <person name="Joh K."/>
        </authorList>
    </citation>
    <scope>NUCLEOTIDE SEQUENCE [LARGE SCALE GENOMIC DNA]</scope>
    <source>
        <strain evidence="3 4">HMF7854</strain>
    </source>
</reference>
<proteinExistence type="predicted"/>
<keyword evidence="1" id="KW-1133">Transmembrane helix</keyword>
<evidence type="ECO:0000313" key="4">
    <source>
        <dbReference type="Proteomes" id="UP000274661"/>
    </source>
</evidence>
<evidence type="ECO:0000256" key="1">
    <source>
        <dbReference type="SAM" id="Phobius"/>
    </source>
</evidence>
<keyword evidence="4" id="KW-1185">Reference proteome</keyword>
<dbReference type="OrthoDB" id="7449015at2"/>
<feature type="domain" description="TadE-like" evidence="2">
    <location>
        <begin position="16"/>
        <end position="57"/>
    </location>
</feature>
<comment type="caution">
    <text evidence="3">The sequence shown here is derived from an EMBL/GenBank/DDBJ whole genome shotgun (WGS) entry which is preliminary data.</text>
</comment>
<feature type="transmembrane region" description="Helical" evidence="1">
    <location>
        <begin position="21"/>
        <end position="42"/>
    </location>
</feature>
<accession>A0A3R9WR01</accession>
<sequence>MSRLHHHRLWRDRSAAAAAEMALAVPLLLIIMGGSFELGNYFHDEHILAEGLRDAGRFVARQSITNFTSCTGTLASGTTVYDRARLLASKGTLASTAADRLPNWSSVTDSCSPLPAAGCFQLALSCSTTASGQTMSGVYKGVSGGAPVVRLEASLPYRPVIGAYGFSGWGQKLHATEEVAVVGL</sequence>
<organism evidence="3 4">
    <name type="scientific">Sphingomonas ginkgonis</name>
    <dbReference type="NCBI Taxonomy" id="2315330"/>
    <lineage>
        <taxon>Bacteria</taxon>
        <taxon>Pseudomonadati</taxon>
        <taxon>Pseudomonadota</taxon>
        <taxon>Alphaproteobacteria</taxon>
        <taxon>Sphingomonadales</taxon>
        <taxon>Sphingomonadaceae</taxon>
        <taxon>Sphingomonas</taxon>
    </lineage>
</organism>
<dbReference type="Proteomes" id="UP000274661">
    <property type="component" value="Unassembled WGS sequence"/>
</dbReference>
<name>A0A3R9WR01_9SPHN</name>
<dbReference type="RefSeq" id="WP_126717535.1">
    <property type="nucleotide sequence ID" value="NZ_RWJF01000001.1"/>
</dbReference>
<keyword evidence="1" id="KW-0812">Transmembrane</keyword>
<dbReference type="InterPro" id="IPR012495">
    <property type="entry name" value="TadE-like_dom"/>
</dbReference>
<evidence type="ECO:0000259" key="2">
    <source>
        <dbReference type="Pfam" id="PF07811"/>
    </source>
</evidence>
<dbReference type="Pfam" id="PF07811">
    <property type="entry name" value="TadE"/>
    <property type="match status" value="1"/>
</dbReference>
<protein>
    <submittedName>
        <fullName evidence="3">Pilus assembly protein</fullName>
    </submittedName>
</protein>
<dbReference type="EMBL" id="RWJF01000001">
    <property type="protein sequence ID" value="RST29696.1"/>
    <property type="molecule type" value="Genomic_DNA"/>
</dbReference>
<evidence type="ECO:0000313" key="3">
    <source>
        <dbReference type="EMBL" id="RST29696.1"/>
    </source>
</evidence>
<dbReference type="AlphaFoldDB" id="A0A3R9WR01"/>